<keyword evidence="4" id="KW-1003">Cell membrane</keyword>
<evidence type="ECO:0000313" key="13">
    <source>
        <dbReference type="EMBL" id="MCL6270213.1"/>
    </source>
</evidence>
<evidence type="ECO:0000256" key="4">
    <source>
        <dbReference type="ARBA" id="ARBA00022475"/>
    </source>
</evidence>
<dbReference type="PROSITE" id="PS50885">
    <property type="entry name" value="HAMP"/>
    <property type="match status" value="1"/>
</dbReference>
<dbReference type="SMART" id="SM00304">
    <property type="entry name" value="HAMP"/>
    <property type="match status" value="1"/>
</dbReference>
<name>A0ABT0PFQ4_9GAMM</name>
<keyword evidence="10" id="KW-0472">Membrane</keyword>
<feature type="domain" description="Histidine kinase" evidence="11">
    <location>
        <begin position="312"/>
        <end position="535"/>
    </location>
</feature>
<evidence type="ECO:0000256" key="8">
    <source>
        <dbReference type="ARBA" id="ARBA00022777"/>
    </source>
</evidence>
<dbReference type="InterPro" id="IPR003661">
    <property type="entry name" value="HisK_dim/P_dom"/>
</dbReference>
<comment type="catalytic activity">
    <reaction evidence="1">
        <text>ATP + protein L-histidine = ADP + protein N-phospho-L-histidine.</text>
        <dbReference type="EC" id="2.7.13.3"/>
    </reaction>
</comment>
<evidence type="ECO:0000256" key="9">
    <source>
        <dbReference type="ARBA" id="ARBA00022840"/>
    </source>
</evidence>
<dbReference type="InterPro" id="IPR036097">
    <property type="entry name" value="HisK_dim/P_sf"/>
</dbReference>
<protein>
    <recommendedName>
        <fullName evidence="3">histidine kinase</fullName>
        <ecNumber evidence="3">2.7.13.3</ecNumber>
    </recommendedName>
</protein>
<dbReference type="Pfam" id="PF02518">
    <property type="entry name" value="HATPase_c"/>
    <property type="match status" value="1"/>
</dbReference>
<comment type="subcellular location">
    <subcellularLocation>
        <location evidence="2">Cell membrane</location>
        <topology evidence="2">Multi-pass membrane protein</topology>
    </subcellularLocation>
</comment>
<dbReference type="Proteomes" id="UP001203338">
    <property type="component" value="Unassembled WGS sequence"/>
</dbReference>
<dbReference type="SMART" id="SM00387">
    <property type="entry name" value="HATPase_c"/>
    <property type="match status" value="1"/>
</dbReference>
<dbReference type="Pfam" id="PF00672">
    <property type="entry name" value="HAMP"/>
    <property type="match status" value="1"/>
</dbReference>
<dbReference type="InterPro" id="IPR003594">
    <property type="entry name" value="HATPase_dom"/>
</dbReference>
<sequence>MSSIFLRIYGGLLFTLVLVAVLSGLALTIINGVRLQDFREAAARGTFRVMSQQLEASSETSWPERLEGWENLLGITLSVIPEQDEDLGRQTSSELAEGRVLIRAGDGDNFEVYSRINDHTLLRGVIHDLNDQLATGTATLVRDWLAGIPPARHHIVLQDRAPELFGYPVSLVSEVPEQLSQRQLTMLDRGASLALFRSMGRSLMVYSRMPDSRQYLVLGPASILNAYPFKLLVTLGLFALASLSIAIYVLVRGLERRMSKLERAALRLARGDLDARVKVHGGDSVGQLAAAFNNMASHIQRLLSIQKEMIRGVSHELRTPVARIRFGLEMVDDAESKEERQSYLRGIDGDIEELDHLIDEILTYARLEEGVPDIRFERKDIDAIVERVAEEFRRNKNTQRKDGSRVLVEHVPCRMLETRRRSDVEERYIHRAIQNLVSNACRYANSKVQIRFSVGHDTCRVDVEDDGPGIPEEQRERVFTAFARLDDSRTRASGGYGLGLSIVRRIMHWHNGKAMAGESKALGGARFSLVWPRRQRGR</sequence>
<dbReference type="InterPro" id="IPR050980">
    <property type="entry name" value="2C_sensor_his_kinase"/>
</dbReference>
<dbReference type="InterPro" id="IPR036890">
    <property type="entry name" value="HATPase_C_sf"/>
</dbReference>
<evidence type="ECO:0000259" key="12">
    <source>
        <dbReference type="PROSITE" id="PS50885"/>
    </source>
</evidence>
<dbReference type="GO" id="GO:0005524">
    <property type="term" value="F:ATP binding"/>
    <property type="evidence" value="ECO:0007669"/>
    <property type="project" value="UniProtKB-KW"/>
</dbReference>
<keyword evidence="7" id="KW-0547">Nucleotide-binding</keyword>
<dbReference type="SMART" id="SM00388">
    <property type="entry name" value="HisKA"/>
    <property type="match status" value="1"/>
</dbReference>
<evidence type="ECO:0000256" key="2">
    <source>
        <dbReference type="ARBA" id="ARBA00004651"/>
    </source>
</evidence>
<evidence type="ECO:0000256" key="5">
    <source>
        <dbReference type="ARBA" id="ARBA00022553"/>
    </source>
</evidence>
<dbReference type="CDD" id="cd00082">
    <property type="entry name" value="HisKA"/>
    <property type="match status" value="1"/>
</dbReference>
<organism evidence="13 14">
    <name type="scientific">Parendozoicomonas callyspongiae</name>
    <dbReference type="NCBI Taxonomy" id="2942213"/>
    <lineage>
        <taxon>Bacteria</taxon>
        <taxon>Pseudomonadati</taxon>
        <taxon>Pseudomonadota</taxon>
        <taxon>Gammaproteobacteria</taxon>
        <taxon>Oceanospirillales</taxon>
        <taxon>Endozoicomonadaceae</taxon>
        <taxon>Parendozoicomonas</taxon>
    </lineage>
</organism>
<dbReference type="Gene3D" id="3.30.565.10">
    <property type="entry name" value="Histidine kinase-like ATPase, C-terminal domain"/>
    <property type="match status" value="1"/>
</dbReference>
<dbReference type="EC" id="2.7.13.3" evidence="3"/>
<proteinExistence type="predicted"/>
<feature type="transmembrane region" description="Helical" evidence="10">
    <location>
        <begin position="6"/>
        <end position="30"/>
    </location>
</feature>
<dbReference type="SUPFAM" id="SSF158472">
    <property type="entry name" value="HAMP domain-like"/>
    <property type="match status" value="1"/>
</dbReference>
<feature type="transmembrane region" description="Helical" evidence="10">
    <location>
        <begin position="229"/>
        <end position="251"/>
    </location>
</feature>
<dbReference type="InterPro" id="IPR003660">
    <property type="entry name" value="HAMP_dom"/>
</dbReference>
<accession>A0ABT0PFQ4</accession>
<reference evidence="13 14" key="1">
    <citation type="submission" date="2022-05" db="EMBL/GenBank/DDBJ databases">
        <authorList>
            <person name="Park J.-S."/>
        </authorList>
    </citation>
    <scope>NUCLEOTIDE SEQUENCE [LARGE SCALE GENOMIC DNA]</scope>
    <source>
        <strain evidence="13 14">2012CJ34-2</strain>
    </source>
</reference>
<keyword evidence="5" id="KW-0597">Phosphoprotein</keyword>
<dbReference type="RefSeq" id="WP_249699382.1">
    <property type="nucleotide sequence ID" value="NZ_JAMFLX010000011.1"/>
</dbReference>
<evidence type="ECO:0000256" key="3">
    <source>
        <dbReference type="ARBA" id="ARBA00012438"/>
    </source>
</evidence>
<dbReference type="PROSITE" id="PS50109">
    <property type="entry name" value="HIS_KIN"/>
    <property type="match status" value="1"/>
</dbReference>
<dbReference type="Pfam" id="PF00512">
    <property type="entry name" value="HisKA"/>
    <property type="match status" value="1"/>
</dbReference>
<dbReference type="CDD" id="cd06225">
    <property type="entry name" value="HAMP"/>
    <property type="match status" value="1"/>
</dbReference>
<evidence type="ECO:0000256" key="1">
    <source>
        <dbReference type="ARBA" id="ARBA00000085"/>
    </source>
</evidence>
<keyword evidence="9 13" id="KW-0067">ATP-binding</keyword>
<dbReference type="InterPro" id="IPR005467">
    <property type="entry name" value="His_kinase_dom"/>
</dbReference>
<dbReference type="InterPro" id="IPR004358">
    <property type="entry name" value="Sig_transdc_His_kin-like_C"/>
</dbReference>
<dbReference type="Gene3D" id="1.10.287.130">
    <property type="match status" value="1"/>
</dbReference>
<dbReference type="Gene3D" id="1.10.8.500">
    <property type="entry name" value="HAMP domain in histidine kinase"/>
    <property type="match status" value="1"/>
</dbReference>
<evidence type="ECO:0000259" key="11">
    <source>
        <dbReference type="PROSITE" id="PS50109"/>
    </source>
</evidence>
<keyword evidence="14" id="KW-1185">Reference proteome</keyword>
<evidence type="ECO:0000313" key="14">
    <source>
        <dbReference type="Proteomes" id="UP001203338"/>
    </source>
</evidence>
<dbReference type="PRINTS" id="PR00344">
    <property type="entry name" value="BCTRLSENSOR"/>
</dbReference>
<dbReference type="SUPFAM" id="SSF55874">
    <property type="entry name" value="ATPase domain of HSP90 chaperone/DNA topoisomerase II/histidine kinase"/>
    <property type="match status" value="1"/>
</dbReference>
<evidence type="ECO:0000256" key="7">
    <source>
        <dbReference type="ARBA" id="ARBA00022741"/>
    </source>
</evidence>
<dbReference type="PANTHER" id="PTHR44936">
    <property type="entry name" value="SENSOR PROTEIN CREC"/>
    <property type="match status" value="1"/>
</dbReference>
<dbReference type="PANTHER" id="PTHR44936:SF10">
    <property type="entry name" value="SENSOR PROTEIN RSTB"/>
    <property type="match status" value="1"/>
</dbReference>
<keyword evidence="10" id="KW-0812">Transmembrane</keyword>
<evidence type="ECO:0000256" key="6">
    <source>
        <dbReference type="ARBA" id="ARBA00022679"/>
    </source>
</evidence>
<dbReference type="SUPFAM" id="SSF47384">
    <property type="entry name" value="Homodimeric domain of signal transducing histidine kinase"/>
    <property type="match status" value="1"/>
</dbReference>
<comment type="caution">
    <text evidence="13">The sequence shown here is derived from an EMBL/GenBank/DDBJ whole genome shotgun (WGS) entry which is preliminary data.</text>
</comment>
<feature type="domain" description="HAMP" evidence="12">
    <location>
        <begin position="252"/>
        <end position="304"/>
    </location>
</feature>
<gene>
    <name evidence="13" type="ORF">M3P05_09775</name>
</gene>
<keyword evidence="10" id="KW-1133">Transmembrane helix</keyword>
<dbReference type="EMBL" id="JAMFLX010000011">
    <property type="protein sequence ID" value="MCL6270213.1"/>
    <property type="molecule type" value="Genomic_DNA"/>
</dbReference>
<keyword evidence="6" id="KW-0808">Transferase</keyword>
<evidence type="ECO:0000256" key="10">
    <source>
        <dbReference type="SAM" id="Phobius"/>
    </source>
</evidence>
<keyword evidence="8" id="KW-0418">Kinase</keyword>